<dbReference type="SUPFAM" id="SSF117991">
    <property type="entry name" value="YbeD/HP0495-like"/>
    <property type="match status" value="1"/>
</dbReference>
<gene>
    <name evidence="1" type="ORF">Tco_1079809</name>
</gene>
<proteinExistence type="predicted"/>
<keyword evidence="2" id="KW-1185">Reference proteome</keyword>
<dbReference type="Gene3D" id="3.30.70.260">
    <property type="match status" value="1"/>
</dbReference>
<protein>
    <submittedName>
        <fullName evidence="1">Uncharacterized protein</fullName>
    </submittedName>
</protein>
<evidence type="ECO:0000313" key="1">
    <source>
        <dbReference type="EMBL" id="GJT90964.1"/>
    </source>
</evidence>
<name>A0ABQ5HTU1_9ASTR</name>
<comment type="caution">
    <text evidence="1">The sequence shown here is derived from an EMBL/GenBank/DDBJ whole genome shotgun (WGS) entry which is preliminary data.</text>
</comment>
<dbReference type="Pfam" id="PF04359">
    <property type="entry name" value="DUF493"/>
    <property type="match status" value="1"/>
</dbReference>
<dbReference type="EMBL" id="BQNB010019974">
    <property type="protein sequence ID" value="GJT90964.1"/>
    <property type="molecule type" value="Genomic_DNA"/>
</dbReference>
<dbReference type="InterPro" id="IPR007454">
    <property type="entry name" value="UPF0250_YbeD-like"/>
</dbReference>
<dbReference type="Proteomes" id="UP001151760">
    <property type="component" value="Unassembled WGS sequence"/>
</dbReference>
<dbReference type="InterPro" id="IPR027471">
    <property type="entry name" value="YbeD-like_sf"/>
</dbReference>
<dbReference type="PANTHER" id="PTHR34782">
    <property type="entry name" value="PHOSPHORIBOSYLFORMYLGLYCINAMIDINE SYNTHASE"/>
    <property type="match status" value="1"/>
</dbReference>
<sequence>MVLGGTVTDDATDEWLTLDQKVNTYPTVRGFTAIGTGGDDFVQAMVVAVESVLQHQIPQGQVKQKMSSGEKYVSVNIGLFKSFLVQAVYNAMKSDERMKYFL</sequence>
<evidence type="ECO:0000313" key="2">
    <source>
        <dbReference type="Proteomes" id="UP001151760"/>
    </source>
</evidence>
<organism evidence="1 2">
    <name type="scientific">Tanacetum coccineum</name>
    <dbReference type="NCBI Taxonomy" id="301880"/>
    <lineage>
        <taxon>Eukaryota</taxon>
        <taxon>Viridiplantae</taxon>
        <taxon>Streptophyta</taxon>
        <taxon>Embryophyta</taxon>
        <taxon>Tracheophyta</taxon>
        <taxon>Spermatophyta</taxon>
        <taxon>Magnoliopsida</taxon>
        <taxon>eudicotyledons</taxon>
        <taxon>Gunneridae</taxon>
        <taxon>Pentapetalae</taxon>
        <taxon>asterids</taxon>
        <taxon>campanulids</taxon>
        <taxon>Asterales</taxon>
        <taxon>Asteraceae</taxon>
        <taxon>Asteroideae</taxon>
        <taxon>Anthemideae</taxon>
        <taxon>Anthemidinae</taxon>
        <taxon>Tanacetum</taxon>
    </lineage>
</organism>
<reference evidence="1" key="2">
    <citation type="submission" date="2022-01" db="EMBL/GenBank/DDBJ databases">
        <authorList>
            <person name="Yamashiro T."/>
            <person name="Shiraishi A."/>
            <person name="Satake H."/>
            <person name="Nakayama K."/>
        </authorList>
    </citation>
    <scope>NUCLEOTIDE SEQUENCE</scope>
</reference>
<dbReference type="PANTHER" id="PTHR34782:SF1">
    <property type="entry name" value="PHOSPHORIBOSYLFORMYLGLYCINAMIDINE SYNTHASE"/>
    <property type="match status" value="1"/>
</dbReference>
<accession>A0ABQ5HTU1</accession>
<reference evidence="1" key="1">
    <citation type="journal article" date="2022" name="Int. J. Mol. Sci.">
        <title>Draft Genome of Tanacetum Coccineum: Genomic Comparison of Closely Related Tanacetum-Family Plants.</title>
        <authorList>
            <person name="Yamashiro T."/>
            <person name="Shiraishi A."/>
            <person name="Nakayama K."/>
            <person name="Satake H."/>
        </authorList>
    </citation>
    <scope>NUCLEOTIDE SEQUENCE</scope>
</reference>